<feature type="binding site" evidence="7">
    <location>
        <position position="101"/>
    </location>
    <ligand>
        <name>[2Fe-2S] cluster</name>
        <dbReference type="ChEBI" id="CHEBI:190135"/>
    </ligand>
</feature>
<comment type="caution">
    <text evidence="8">The sequence shown here is derived from an EMBL/GenBank/DDBJ whole genome shotgun (WGS) entry which is preliminary data.</text>
</comment>
<evidence type="ECO:0000313" key="8">
    <source>
        <dbReference type="EMBL" id="MRD48033.1"/>
    </source>
</evidence>
<dbReference type="GO" id="GO:0051537">
    <property type="term" value="F:2 iron, 2 sulfur cluster binding"/>
    <property type="evidence" value="ECO:0007669"/>
    <property type="project" value="UniProtKB-KW"/>
</dbReference>
<evidence type="ECO:0000256" key="5">
    <source>
        <dbReference type="ARBA" id="ARBA00023014"/>
    </source>
</evidence>
<dbReference type="EMBL" id="WJBU01000010">
    <property type="protein sequence ID" value="MRD48033.1"/>
    <property type="molecule type" value="Genomic_DNA"/>
</dbReference>
<dbReference type="AlphaFoldDB" id="A0A844B487"/>
<evidence type="ECO:0000256" key="2">
    <source>
        <dbReference type="ARBA" id="ARBA00022714"/>
    </source>
</evidence>
<dbReference type="SUPFAM" id="SSF52833">
    <property type="entry name" value="Thioredoxin-like"/>
    <property type="match status" value="1"/>
</dbReference>
<name>A0A844B487_9BURK</name>
<accession>A0A844B487</accession>
<dbReference type="Pfam" id="PF01257">
    <property type="entry name" value="2Fe-2S_thioredx"/>
    <property type="match status" value="1"/>
</dbReference>
<feature type="binding site" evidence="7">
    <location>
        <position position="106"/>
    </location>
    <ligand>
        <name>[2Fe-2S] cluster</name>
        <dbReference type="ChEBI" id="CHEBI:190135"/>
    </ligand>
</feature>
<dbReference type="InterPro" id="IPR041921">
    <property type="entry name" value="NuoE_N"/>
</dbReference>
<comment type="cofactor">
    <cofactor evidence="7">
        <name>[2Fe-2S] cluster</name>
        <dbReference type="ChEBI" id="CHEBI:190135"/>
    </cofactor>
    <text evidence="7">Binds 1 [2Fe-2S] cluster.</text>
</comment>
<dbReference type="InterPro" id="IPR036249">
    <property type="entry name" value="Thioredoxin-like_sf"/>
</dbReference>
<feature type="binding site" evidence="7">
    <location>
        <position position="147"/>
    </location>
    <ligand>
        <name>[2Fe-2S] cluster</name>
        <dbReference type="ChEBI" id="CHEBI:190135"/>
    </ligand>
</feature>
<dbReference type="InterPro" id="IPR028431">
    <property type="entry name" value="NADP_DH_HndA-like"/>
</dbReference>
<evidence type="ECO:0000313" key="9">
    <source>
        <dbReference type="Proteomes" id="UP000487350"/>
    </source>
</evidence>
<comment type="similarity">
    <text evidence="1">Belongs to the complex I 24 kDa subunit family.</text>
</comment>
<dbReference type="GO" id="GO:0046872">
    <property type="term" value="F:metal ion binding"/>
    <property type="evidence" value="ECO:0007669"/>
    <property type="project" value="UniProtKB-KW"/>
</dbReference>
<dbReference type="PANTHER" id="PTHR43342">
    <property type="entry name" value="NADH-QUINONE OXIDOREDUCTASE, E SUBUNIT"/>
    <property type="match status" value="1"/>
</dbReference>
<keyword evidence="4 7" id="KW-0408">Iron</keyword>
<evidence type="ECO:0000256" key="4">
    <source>
        <dbReference type="ARBA" id="ARBA00023004"/>
    </source>
</evidence>
<protein>
    <submittedName>
        <fullName evidence="8">Formate dehydrogenase subunit gamma</fullName>
    </submittedName>
</protein>
<dbReference type="CDD" id="cd03081">
    <property type="entry name" value="TRX_Fd_NuoE_FDH_gamma"/>
    <property type="match status" value="1"/>
</dbReference>
<organism evidence="8 9">
    <name type="scientific">Caenimonas koreensis DSM 17982</name>
    <dbReference type="NCBI Taxonomy" id="1121255"/>
    <lineage>
        <taxon>Bacteria</taxon>
        <taxon>Pseudomonadati</taxon>
        <taxon>Pseudomonadota</taxon>
        <taxon>Betaproteobacteria</taxon>
        <taxon>Burkholderiales</taxon>
        <taxon>Comamonadaceae</taxon>
        <taxon>Caenimonas</taxon>
    </lineage>
</organism>
<dbReference type="PIRSF" id="PIRSF000216">
    <property type="entry name" value="NADH_DH_24kDa"/>
    <property type="match status" value="1"/>
</dbReference>
<gene>
    <name evidence="8" type="ORF">GHT07_12135</name>
</gene>
<feature type="binding site" evidence="7">
    <location>
        <position position="143"/>
    </location>
    <ligand>
        <name>[2Fe-2S] cluster</name>
        <dbReference type="ChEBI" id="CHEBI:190135"/>
    </ligand>
</feature>
<evidence type="ECO:0000256" key="6">
    <source>
        <dbReference type="ARBA" id="ARBA00034078"/>
    </source>
</evidence>
<keyword evidence="5 7" id="KW-0411">Iron-sulfur</keyword>
<keyword evidence="3 7" id="KW-0479">Metal-binding</keyword>
<sequence length="178" mass="19121">MVLATPDELRDRIRQLGKSAAQQNEPHFVAVREIVSRLAAQEGALLPILHEVQHALGFIPKEVVGVIADGLNLSRAEVHGVITYYHHFRSEPAGRHVLEVCRAESCQAMGSEAMWQHACYALGLPAEGGTASGGGITLQPVYCLGLCAMSPAAMLDGKPHARLSVQRIDALIDRAVEA</sequence>
<dbReference type="GO" id="GO:0016491">
    <property type="term" value="F:oxidoreductase activity"/>
    <property type="evidence" value="ECO:0007669"/>
    <property type="project" value="InterPro"/>
</dbReference>
<comment type="cofactor">
    <cofactor evidence="6">
        <name>[2Fe-2S] cluster</name>
        <dbReference type="ChEBI" id="CHEBI:190135"/>
    </cofactor>
</comment>
<evidence type="ECO:0000256" key="1">
    <source>
        <dbReference type="ARBA" id="ARBA00010643"/>
    </source>
</evidence>
<keyword evidence="2 7" id="KW-0001">2Fe-2S</keyword>
<dbReference type="NCBIfam" id="NF004638">
    <property type="entry name" value="PRK05988.1"/>
    <property type="match status" value="1"/>
</dbReference>
<proteinExistence type="inferred from homology"/>
<dbReference type="Gene3D" id="1.10.10.1590">
    <property type="entry name" value="NADH-quinone oxidoreductase subunit E"/>
    <property type="match status" value="1"/>
</dbReference>
<dbReference type="InterPro" id="IPR002023">
    <property type="entry name" value="NuoE-like"/>
</dbReference>
<dbReference type="Proteomes" id="UP000487350">
    <property type="component" value="Unassembled WGS sequence"/>
</dbReference>
<keyword evidence="9" id="KW-1185">Reference proteome</keyword>
<dbReference type="Gene3D" id="3.40.30.10">
    <property type="entry name" value="Glutaredoxin"/>
    <property type="match status" value="1"/>
</dbReference>
<evidence type="ECO:0000256" key="7">
    <source>
        <dbReference type="PIRSR" id="PIRSR000216-1"/>
    </source>
</evidence>
<reference evidence="8 9" key="1">
    <citation type="submission" date="2019-11" db="EMBL/GenBank/DDBJ databases">
        <title>Caenimonas koreensis gen. nov., sp. nov., isolated from activated sludge.</title>
        <authorList>
            <person name="Seung H.R."/>
        </authorList>
    </citation>
    <scope>NUCLEOTIDE SEQUENCE [LARGE SCALE GENOMIC DNA]</scope>
    <source>
        <strain evidence="8 9">EMB320</strain>
    </source>
</reference>
<evidence type="ECO:0000256" key="3">
    <source>
        <dbReference type="ARBA" id="ARBA00022723"/>
    </source>
</evidence>
<dbReference type="PANTHER" id="PTHR43342:SF1">
    <property type="entry name" value="BIFURCATING [FEFE] HYDROGENASE GAMMA SUBUNIT"/>
    <property type="match status" value="1"/>
</dbReference>